<dbReference type="SUPFAM" id="SSF47413">
    <property type="entry name" value="lambda repressor-like DNA-binding domains"/>
    <property type="match status" value="1"/>
</dbReference>
<dbReference type="InterPro" id="IPR010982">
    <property type="entry name" value="Lambda_DNA-bd_dom_sf"/>
</dbReference>
<keyword evidence="3" id="KW-1133">Transmembrane helix</keyword>
<sequence length="315" mass="35552">MKNEKLGSKSVVKIDGRRIKEIREAKGLTQLYVATFVGVTTDTISRWENRKYPRIKRENAQKLAEALEVSLEEILEDEPDSTEPKKIQPNSTDNGSTSKRQIAILLVIFFLFGASYLLFKWLYPRETRIIVFAQRSLPTQVAPGSRFPVIITVKKPVEGKSSILIRETIPRTCELVGYFPKASAMSTDKNMIQWIFPISEKGLELIYVLRLSANGKMDKPLRFKGIVIPKGRHRTGLPIGGDTSAKIGPYHWADKDANGVIDDQEILDAFDRLGSIKELEGELHNLEALWAGGTYTWDKEGMKFVAQKGDKDVKE</sequence>
<reference evidence="5 6" key="1">
    <citation type="submission" date="2016-06" db="EMBL/GenBank/DDBJ databases">
        <title>Respiratory ammonification of nitrate coupled to the oxidation of elemental sulfur in deep-sea autotrophic thermophilic bacteria.</title>
        <authorList>
            <person name="Slobodkina G.B."/>
            <person name="Mardanov A.V."/>
            <person name="Ravin N.V."/>
            <person name="Frolova A.A."/>
            <person name="Viryasiv M.B."/>
            <person name="Chernyh N.A."/>
            <person name="Bonch-Osmolovskaya E.A."/>
            <person name="Slobodkin A.I."/>
        </authorList>
    </citation>
    <scope>NUCLEOTIDE SEQUENCE [LARGE SCALE GENOMIC DNA]</scope>
    <source>
        <strain evidence="5 6">S69</strain>
    </source>
</reference>
<evidence type="ECO:0000313" key="6">
    <source>
        <dbReference type="Proteomes" id="UP000093080"/>
    </source>
</evidence>
<dbReference type="PATRIC" id="fig|1156395.6.peg.1269"/>
<keyword evidence="3" id="KW-0472">Membrane</keyword>
<evidence type="ECO:0000259" key="4">
    <source>
        <dbReference type="PROSITE" id="PS50943"/>
    </source>
</evidence>
<dbReference type="InterPro" id="IPR018247">
    <property type="entry name" value="EF_Hand_1_Ca_BS"/>
</dbReference>
<dbReference type="Proteomes" id="UP000093080">
    <property type="component" value="Unassembled WGS sequence"/>
</dbReference>
<dbReference type="AlphaFoldDB" id="A0A1B9F6I2"/>
<feature type="transmembrane region" description="Helical" evidence="3">
    <location>
        <begin position="102"/>
        <end position="123"/>
    </location>
</feature>
<dbReference type="Gene3D" id="1.10.260.40">
    <property type="entry name" value="lambda repressor-like DNA-binding domains"/>
    <property type="match status" value="1"/>
</dbReference>
<name>A0A1B9F6I2_9BACT</name>
<dbReference type="PROSITE" id="PS50943">
    <property type="entry name" value="HTH_CROC1"/>
    <property type="match status" value="1"/>
</dbReference>
<gene>
    <name evidence="5" type="ORF">DBT_1257</name>
</gene>
<keyword evidence="6" id="KW-1185">Reference proteome</keyword>
<accession>A0A1B9F6I2</accession>
<dbReference type="PANTHER" id="PTHR46558">
    <property type="entry name" value="TRACRIPTIONAL REGULATORY PROTEIN-RELATED-RELATED"/>
    <property type="match status" value="1"/>
</dbReference>
<dbReference type="CDD" id="cd00093">
    <property type="entry name" value="HTH_XRE"/>
    <property type="match status" value="1"/>
</dbReference>
<dbReference type="GO" id="GO:0003677">
    <property type="term" value="F:DNA binding"/>
    <property type="evidence" value="ECO:0007669"/>
    <property type="project" value="UniProtKB-KW"/>
</dbReference>
<protein>
    <submittedName>
        <fullName evidence="5">Putative transcriptional regulator</fullName>
    </submittedName>
</protein>
<comment type="caution">
    <text evidence="5">The sequence shown here is derived from an EMBL/GenBank/DDBJ whole genome shotgun (WGS) entry which is preliminary data.</text>
</comment>
<evidence type="ECO:0000256" key="2">
    <source>
        <dbReference type="SAM" id="MobiDB-lite"/>
    </source>
</evidence>
<keyword evidence="3" id="KW-0812">Transmembrane</keyword>
<dbReference type="InterPro" id="IPR001387">
    <property type="entry name" value="Cro/C1-type_HTH"/>
</dbReference>
<dbReference type="RefSeq" id="WP_067617735.1">
    <property type="nucleotide sequence ID" value="NZ_MAGO01000005.1"/>
</dbReference>
<dbReference type="PANTHER" id="PTHR46558:SF4">
    <property type="entry name" value="DNA-BIDING PHAGE PROTEIN"/>
    <property type="match status" value="1"/>
</dbReference>
<proteinExistence type="predicted"/>
<dbReference type="PROSITE" id="PS00018">
    <property type="entry name" value="EF_HAND_1"/>
    <property type="match status" value="1"/>
</dbReference>
<evidence type="ECO:0000256" key="1">
    <source>
        <dbReference type="ARBA" id="ARBA00023125"/>
    </source>
</evidence>
<keyword evidence="1" id="KW-0238">DNA-binding</keyword>
<evidence type="ECO:0000313" key="5">
    <source>
        <dbReference type="EMBL" id="OCC15510.1"/>
    </source>
</evidence>
<evidence type="ECO:0000256" key="3">
    <source>
        <dbReference type="SAM" id="Phobius"/>
    </source>
</evidence>
<dbReference type="OrthoDB" id="5395007at2"/>
<organism evidence="5 6">
    <name type="scientific">Dissulfuribacter thermophilus</name>
    <dbReference type="NCBI Taxonomy" id="1156395"/>
    <lineage>
        <taxon>Bacteria</taxon>
        <taxon>Pseudomonadati</taxon>
        <taxon>Thermodesulfobacteriota</taxon>
        <taxon>Dissulfuribacteria</taxon>
        <taxon>Dissulfuribacterales</taxon>
        <taxon>Dissulfuribacteraceae</taxon>
        <taxon>Dissulfuribacter</taxon>
    </lineage>
</organism>
<dbReference type="SMART" id="SM00530">
    <property type="entry name" value="HTH_XRE"/>
    <property type="match status" value="1"/>
</dbReference>
<feature type="region of interest" description="Disordered" evidence="2">
    <location>
        <begin position="75"/>
        <end position="96"/>
    </location>
</feature>
<dbReference type="EMBL" id="MAGO01000005">
    <property type="protein sequence ID" value="OCC15510.1"/>
    <property type="molecule type" value="Genomic_DNA"/>
</dbReference>
<feature type="domain" description="HTH cro/C1-type" evidence="4">
    <location>
        <begin position="19"/>
        <end position="74"/>
    </location>
</feature>
<dbReference type="STRING" id="1156395.DBT_1257"/>
<dbReference type="Pfam" id="PF01381">
    <property type="entry name" value="HTH_3"/>
    <property type="match status" value="1"/>
</dbReference>